<accession>A0A1W2FJJ0</accession>
<keyword evidence="2" id="KW-1185">Reference proteome</keyword>
<dbReference type="Proteomes" id="UP000192674">
    <property type="component" value="Unassembled WGS sequence"/>
</dbReference>
<dbReference type="AlphaFoldDB" id="A0A1W2FJJ0"/>
<dbReference type="OrthoDB" id="4081416at2"/>
<evidence type="ECO:0000313" key="2">
    <source>
        <dbReference type="Proteomes" id="UP000192674"/>
    </source>
</evidence>
<gene>
    <name evidence="1" type="ORF">SAMN05661093_07357</name>
</gene>
<sequence length="310" mass="33904">MLKITADVFSGRPNPAWEVSDENEIRATLRELTSGAALLTADTPPGGLGLRGFRLEPHADELASDFGIGSPMYLPVGPQALGPRAAELAERLINLADRGEALTIEGAPALETSATELLTAQLQEVSQLSRSTMTDTDRATPEETVGAEATCFYDRTAFNPGFWNNDATVMRCNNCYNYASNWRTNTFAQPGLGCGSIYQSINCNEVTRAALCDGMHHRFDCFPDSEIPRNLVALVIAPPPAFGNGDYHWFRYHLEGFWGHKPGGTAARNYDNSGVVINNPETANRGPYTIFCGYFYGCNTQRQRIRGFGC</sequence>
<evidence type="ECO:0000313" key="1">
    <source>
        <dbReference type="EMBL" id="SMD22165.1"/>
    </source>
</evidence>
<organism evidence="1 2">
    <name type="scientific">Kibdelosporangium aridum</name>
    <dbReference type="NCBI Taxonomy" id="2030"/>
    <lineage>
        <taxon>Bacteria</taxon>
        <taxon>Bacillati</taxon>
        <taxon>Actinomycetota</taxon>
        <taxon>Actinomycetes</taxon>
        <taxon>Pseudonocardiales</taxon>
        <taxon>Pseudonocardiaceae</taxon>
        <taxon>Kibdelosporangium</taxon>
    </lineage>
</organism>
<dbReference type="RefSeq" id="WP_084431235.1">
    <property type="nucleotide sequence ID" value="NZ_FWXV01000007.1"/>
</dbReference>
<protein>
    <submittedName>
        <fullName evidence="1">Uncharacterized protein</fullName>
    </submittedName>
</protein>
<dbReference type="EMBL" id="FWXV01000007">
    <property type="protein sequence ID" value="SMD22165.1"/>
    <property type="molecule type" value="Genomic_DNA"/>
</dbReference>
<proteinExistence type="predicted"/>
<reference evidence="1 2" key="1">
    <citation type="submission" date="2017-04" db="EMBL/GenBank/DDBJ databases">
        <authorList>
            <person name="Afonso C.L."/>
            <person name="Miller P.J."/>
            <person name="Scott M.A."/>
            <person name="Spackman E."/>
            <person name="Goraichik I."/>
            <person name="Dimitrov K.M."/>
            <person name="Suarez D.L."/>
            <person name="Swayne D.E."/>
        </authorList>
    </citation>
    <scope>NUCLEOTIDE SEQUENCE [LARGE SCALE GENOMIC DNA]</scope>
    <source>
        <strain evidence="1 2">DSM 43828</strain>
    </source>
</reference>
<name>A0A1W2FJJ0_KIBAR</name>